<dbReference type="EMBL" id="AP011529">
    <property type="protein sequence ID" value="BAI80057.1"/>
    <property type="molecule type" value="Genomic_DNA"/>
</dbReference>
<dbReference type="STRING" id="639282.DEFDS_0575"/>
<dbReference type="RefSeq" id="WP_013007305.1">
    <property type="nucleotide sequence ID" value="NC_013939.1"/>
</dbReference>
<dbReference type="eggNOG" id="ENOG50311FA">
    <property type="taxonomic scope" value="Bacteria"/>
</dbReference>
<organism evidence="1 2">
    <name type="scientific">Deferribacter desulfuricans (strain DSM 14783 / JCM 11476 / NBRC 101012 / SSM1)</name>
    <dbReference type="NCBI Taxonomy" id="639282"/>
    <lineage>
        <taxon>Bacteria</taxon>
        <taxon>Pseudomonadati</taxon>
        <taxon>Deferribacterota</taxon>
        <taxon>Deferribacteres</taxon>
        <taxon>Deferribacterales</taxon>
        <taxon>Deferribacteraceae</taxon>
        <taxon>Deferribacter</taxon>
    </lineage>
</organism>
<evidence type="ECO:0000313" key="2">
    <source>
        <dbReference type="Proteomes" id="UP000001520"/>
    </source>
</evidence>
<evidence type="ECO:0000313" key="1">
    <source>
        <dbReference type="EMBL" id="BAI80057.1"/>
    </source>
</evidence>
<dbReference type="OrthoDB" id="9789519at2"/>
<keyword evidence="2" id="KW-1185">Reference proteome</keyword>
<dbReference type="HOGENOM" id="CLU_810681_0_0_0"/>
<dbReference type="KEGG" id="ddf:DEFDS_0575"/>
<name>D3PBT4_DEFDS</name>
<dbReference type="Proteomes" id="UP000001520">
    <property type="component" value="Chromosome"/>
</dbReference>
<sequence length="341" mass="39843">MKKLLLIIFLTILSIINICNAAIYESIGNAVIENNDLKTADRKALDNALIEAIKKHFENVTLDKNKIPEITNEYIRFVKSYKILDRYVKDYTVYYHMIVDVDEITVDDLPLFFNTLKQSVVYYFENTPENISPDDLNKLFNHYNLSLKYQDSFTFNLPPNPSYDDILNEFAKNDARYLIIFTYKKLQNSLNNIGCKTELKVETYTKTKKFKTIKIISTKSLPDMTECIKDSLMSSIDKALNYIKTNYIELPKIEKVQQNITITFINFKDFNTIQKFLEELTNRHYIDEVKIKSFSMDEAVYDVTTVLSLENLIAKLKLLKNNSNYNIINFAEGQLIIDFSK</sequence>
<protein>
    <submittedName>
        <fullName evidence="1">Uncharacterized protein</fullName>
    </submittedName>
</protein>
<dbReference type="AlphaFoldDB" id="D3PBT4"/>
<accession>D3PBT4</accession>
<proteinExistence type="predicted"/>
<gene>
    <name evidence="1" type="ordered locus">DEFDS_0575</name>
</gene>
<reference evidence="1 2" key="1">
    <citation type="journal article" date="2010" name="DNA Res.">
        <title>Bacterial lifestyle in a deep-sea hydrothermal vent chimney revealed by the genome sequence of the thermophilic bacterium Deferribacter desulfuricans SSM1.</title>
        <authorList>
            <person name="Takaki Y."/>
            <person name="Shimamura S."/>
            <person name="Nakagawa S."/>
            <person name="Fukuhara Y."/>
            <person name="Horikawa H."/>
            <person name="Ankai A."/>
            <person name="Harada T."/>
            <person name="Hosoyama A."/>
            <person name="Oguchi A."/>
            <person name="Fukui S."/>
            <person name="Fujita N."/>
            <person name="Takami H."/>
            <person name="Takai K."/>
        </authorList>
    </citation>
    <scope>NUCLEOTIDE SEQUENCE [LARGE SCALE GENOMIC DNA]</scope>
    <source>
        <strain evidence="2">DSM 14783 / JCM 11476 / NBRC 101012 / SSM1</strain>
    </source>
</reference>